<evidence type="ECO:0008006" key="3">
    <source>
        <dbReference type="Google" id="ProtNLM"/>
    </source>
</evidence>
<keyword evidence="2" id="KW-1185">Reference proteome</keyword>
<dbReference type="AlphaFoldDB" id="A0A449BDH0"/>
<dbReference type="Proteomes" id="UP000289841">
    <property type="component" value="Chromosome"/>
</dbReference>
<dbReference type="KEGG" id="aaxa:NCTC10138_00862"/>
<sequence length="192" mass="22858">MMDHFNEESLYKYFEKTIKSESVEIIQEIEKELVVMREKALKNVSDELEKSKEINLEAKKKLLYQKHQKNLSDLKHKYDLELMRIRNGLVNELINELKKKLIEYTKTDEYVSKMSDIIEKYRSDIDYIEISKTDSLNKKIKDIKIQTNDEIIGGVNIVLKKSSFQIDTTFNSKIEDAKKWFHQNSKLFVVEK</sequence>
<dbReference type="STRING" id="1278311.GCA_000428705_01395"/>
<evidence type="ECO:0000313" key="2">
    <source>
        <dbReference type="Proteomes" id="UP000289841"/>
    </source>
</evidence>
<reference evidence="1 2" key="1">
    <citation type="submission" date="2019-01" db="EMBL/GenBank/DDBJ databases">
        <authorList>
            <consortium name="Pathogen Informatics"/>
        </authorList>
    </citation>
    <scope>NUCLEOTIDE SEQUENCE [LARGE SCALE GENOMIC DNA]</scope>
    <source>
        <strain evidence="1 2">NCTC10138</strain>
    </source>
</reference>
<protein>
    <recommendedName>
        <fullName evidence="3">V-type ATP synthase subunit E</fullName>
    </recommendedName>
</protein>
<name>A0A449BDH0_HAPAX</name>
<gene>
    <name evidence="1" type="ORF">NCTC10138_00862</name>
</gene>
<accession>A0A449BDH0</accession>
<organism evidence="1 2">
    <name type="scientific">Haploplasma axanthum</name>
    <name type="common">Acholeplasma axanthum</name>
    <dbReference type="NCBI Taxonomy" id="29552"/>
    <lineage>
        <taxon>Bacteria</taxon>
        <taxon>Bacillati</taxon>
        <taxon>Mycoplasmatota</taxon>
        <taxon>Mollicutes</taxon>
        <taxon>Acholeplasmatales</taxon>
        <taxon>Acholeplasmataceae</taxon>
        <taxon>Haploplasma</taxon>
    </lineage>
</organism>
<proteinExistence type="predicted"/>
<evidence type="ECO:0000313" key="1">
    <source>
        <dbReference type="EMBL" id="VEU80489.1"/>
    </source>
</evidence>
<dbReference type="SUPFAM" id="SSF160527">
    <property type="entry name" value="V-type ATPase subunit E-like"/>
    <property type="match status" value="1"/>
</dbReference>
<dbReference type="EMBL" id="LR215048">
    <property type="protein sequence ID" value="VEU80489.1"/>
    <property type="molecule type" value="Genomic_DNA"/>
</dbReference>